<dbReference type="AlphaFoldDB" id="A0A5B7HN43"/>
<name>A0A5B7HN43_PORTR</name>
<evidence type="ECO:0000256" key="1">
    <source>
        <dbReference type="SAM" id="MobiDB-lite"/>
    </source>
</evidence>
<evidence type="ECO:0000313" key="3">
    <source>
        <dbReference type="Proteomes" id="UP000324222"/>
    </source>
</evidence>
<gene>
    <name evidence="2" type="ORF">E2C01_064398</name>
</gene>
<comment type="caution">
    <text evidence="2">The sequence shown here is derived from an EMBL/GenBank/DDBJ whole genome shotgun (WGS) entry which is preliminary data.</text>
</comment>
<protein>
    <submittedName>
        <fullName evidence="2">Uncharacterized protein</fullName>
    </submittedName>
</protein>
<feature type="compositionally biased region" description="Polar residues" evidence="1">
    <location>
        <begin position="72"/>
        <end position="85"/>
    </location>
</feature>
<proteinExistence type="predicted"/>
<accession>A0A5B7HN43</accession>
<evidence type="ECO:0000313" key="2">
    <source>
        <dbReference type="EMBL" id="MPC70158.1"/>
    </source>
</evidence>
<dbReference type="Proteomes" id="UP000324222">
    <property type="component" value="Unassembled WGS sequence"/>
</dbReference>
<keyword evidence="3" id="KW-1185">Reference proteome</keyword>
<reference evidence="2 3" key="1">
    <citation type="submission" date="2019-05" db="EMBL/GenBank/DDBJ databases">
        <title>Another draft genome of Portunus trituberculatus and its Hox gene families provides insights of decapod evolution.</title>
        <authorList>
            <person name="Jeong J.-H."/>
            <person name="Song I."/>
            <person name="Kim S."/>
            <person name="Choi T."/>
            <person name="Kim D."/>
            <person name="Ryu S."/>
            <person name="Kim W."/>
        </authorList>
    </citation>
    <scope>NUCLEOTIDE SEQUENCE [LARGE SCALE GENOMIC DNA]</scope>
    <source>
        <tissue evidence="2">Muscle</tissue>
    </source>
</reference>
<sequence>MNLATFRPRGATQHPQESTGGRGKTGSGYLLSGDSCRLDALDVDAQFASLLRPEAHHAEAQTAALRLEQLQHTTTQRQSSHPVTRTSKRRALQRKQK</sequence>
<feature type="region of interest" description="Disordered" evidence="1">
    <location>
        <begin position="1"/>
        <end position="31"/>
    </location>
</feature>
<organism evidence="2 3">
    <name type="scientific">Portunus trituberculatus</name>
    <name type="common">Swimming crab</name>
    <name type="synonym">Neptunus trituberculatus</name>
    <dbReference type="NCBI Taxonomy" id="210409"/>
    <lineage>
        <taxon>Eukaryota</taxon>
        <taxon>Metazoa</taxon>
        <taxon>Ecdysozoa</taxon>
        <taxon>Arthropoda</taxon>
        <taxon>Crustacea</taxon>
        <taxon>Multicrustacea</taxon>
        <taxon>Malacostraca</taxon>
        <taxon>Eumalacostraca</taxon>
        <taxon>Eucarida</taxon>
        <taxon>Decapoda</taxon>
        <taxon>Pleocyemata</taxon>
        <taxon>Brachyura</taxon>
        <taxon>Eubrachyura</taxon>
        <taxon>Portunoidea</taxon>
        <taxon>Portunidae</taxon>
        <taxon>Portuninae</taxon>
        <taxon>Portunus</taxon>
    </lineage>
</organism>
<feature type="compositionally biased region" description="Basic residues" evidence="1">
    <location>
        <begin position="86"/>
        <end position="97"/>
    </location>
</feature>
<dbReference type="EMBL" id="VSRR010030651">
    <property type="protein sequence ID" value="MPC70158.1"/>
    <property type="molecule type" value="Genomic_DNA"/>
</dbReference>
<feature type="region of interest" description="Disordered" evidence="1">
    <location>
        <begin position="72"/>
        <end position="97"/>
    </location>
</feature>